<reference evidence="3" key="1">
    <citation type="submission" date="2015-09" db="EMBL/GenBank/DDBJ databases">
        <authorList>
            <consortium name="Pathogen Informatics"/>
        </authorList>
    </citation>
    <scope>NUCLEOTIDE SEQUENCE [LARGE SCALE GENOMIC DNA]</scope>
    <source>
        <strain evidence="3">Lake Konstanz</strain>
    </source>
</reference>
<feature type="chain" id="PRO_5006621589" description="GPI-anchored surface protein" evidence="1">
    <location>
        <begin position="23"/>
        <end position="192"/>
    </location>
</feature>
<accession>A0A0S4ISK1</accession>
<dbReference type="Proteomes" id="UP000051952">
    <property type="component" value="Unassembled WGS sequence"/>
</dbReference>
<dbReference type="VEuPathDB" id="TriTrypDB:BSAL_64040"/>
<evidence type="ECO:0000313" key="2">
    <source>
        <dbReference type="EMBL" id="CUF60957.1"/>
    </source>
</evidence>
<name>A0A0S4ISK1_BODSA</name>
<proteinExistence type="predicted"/>
<keyword evidence="3" id="KW-1185">Reference proteome</keyword>
<feature type="signal peptide" evidence="1">
    <location>
        <begin position="1"/>
        <end position="22"/>
    </location>
</feature>
<evidence type="ECO:0008006" key="4">
    <source>
        <dbReference type="Google" id="ProtNLM"/>
    </source>
</evidence>
<protein>
    <recommendedName>
        <fullName evidence="4">GPI-anchored surface protein</fullName>
    </recommendedName>
</protein>
<gene>
    <name evidence="2" type="ORF">BSAL_64040</name>
</gene>
<keyword evidence="1" id="KW-0732">Signal</keyword>
<dbReference type="AlphaFoldDB" id="A0A0S4ISK1"/>
<evidence type="ECO:0000313" key="3">
    <source>
        <dbReference type="Proteomes" id="UP000051952"/>
    </source>
</evidence>
<organism evidence="2 3">
    <name type="scientific">Bodo saltans</name>
    <name type="common">Flagellated protozoan</name>
    <dbReference type="NCBI Taxonomy" id="75058"/>
    <lineage>
        <taxon>Eukaryota</taxon>
        <taxon>Discoba</taxon>
        <taxon>Euglenozoa</taxon>
        <taxon>Kinetoplastea</taxon>
        <taxon>Metakinetoplastina</taxon>
        <taxon>Eubodonida</taxon>
        <taxon>Bodonidae</taxon>
        <taxon>Bodo</taxon>
    </lineage>
</organism>
<dbReference type="EMBL" id="CYKH01000367">
    <property type="protein sequence ID" value="CUF60957.1"/>
    <property type="molecule type" value="Genomic_DNA"/>
</dbReference>
<evidence type="ECO:0000256" key="1">
    <source>
        <dbReference type="SAM" id="SignalP"/>
    </source>
</evidence>
<sequence>MLRVLGFIILLQISCYSPLTFADGVNPNVVAVGSAFERELQTFTSITANKQSKSAERTLLSARLQFQKLLKEDPTDFRSYLAMGTFLMTLSVPEGAARQHWEDVTSMLGAAAARIPTTAPSHLQDLLNNGLRKSRLALLREERRVVQELVNRCDDSTKTMKDVMNVTSELLHATTKFNAVDESSGVASSDKS</sequence>